<evidence type="ECO:0000313" key="7">
    <source>
        <dbReference type="EMBL" id="MBB5371882.1"/>
    </source>
</evidence>
<feature type="domain" description="HAMP" evidence="6">
    <location>
        <begin position="171"/>
        <end position="217"/>
    </location>
</feature>
<dbReference type="GO" id="GO:0006935">
    <property type="term" value="P:chemotaxis"/>
    <property type="evidence" value="ECO:0007669"/>
    <property type="project" value="UniProtKB-KW"/>
</dbReference>
<dbReference type="PROSITE" id="PS50111">
    <property type="entry name" value="CHEMOTAXIS_TRANSDUC_2"/>
    <property type="match status" value="1"/>
</dbReference>
<keyword evidence="4" id="KW-0807">Transducer</keyword>
<dbReference type="PANTHER" id="PTHR43531:SF11">
    <property type="entry name" value="METHYL-ACCEPTING CHEMOTAXIS PROTEIN 3"/>
    <property type="match status" value="1"/>
</dbReference>
<dbReference type="SMART" id="SM00283">
    <property type="entry name" value="MA"/>
    <property type="match status" value="1"/>
</dbReference>
<dbReference type="AlphaFoldDB" id="A0A840VNG7"/>
<protein>
    <submittedName>
        <fullName evidence="7">Methyl-accepting chemotaxis protein</fullName>
    </submittedName>
</protein>
<dbReference type="PRINTS" id="PR00260">
    <property type="entry name" value="CHEMTRNSDUCR"/>
</dbReference>
<reference evidence="7 8" key="1">
    <citation type="submission" date="2020-08" db="EMBL/GenBank/DDBJ databases">
        <title>Genomic Encyclopedia of Type Strains, Phase IV (KMG-IV): sequencing the most valuable type-strain genomes for metagenomic binning, comparative biology and taxonomic classification.</title>
        <authorList>
            <person name="Goeker M."/>
        </authorList>
    </citation>
    <scope>NUCLEOTIDE SEQUENCE [LARGE SCALE GENOMIC DNA]</scope>
    <source>
        <strain evidence="7 8">DSM 27026</strain>
    </source>
</reference>
<comment type="subcellular location">
    <subcellularLocation>
        <location evidence="1">Membrane</location>
    </subcellularLocation>
</comment>
<dbReference type="Pfam" id="PF00015">
    <property type="entry name" value="MCPsignal"/>
    <property type="match status" value="1"/>
</dbReference>
<dbReference type="InterPro" id="IPR004089">
    <property type="entry name" value="MCPsignal_dom"/>
</dbReference>
<dbReference type="InterPro" id="IPR004090">
    <property type="entry name" value="Chemotax_Me-accpt_rcpt"/>
</dbReference>
<name>A0A840VNG7_9PROT</name>
<dbReference type="InterPro" id="IPR051310">
    <property type="entry name" value="MCP_chemotaxis"/>
</dbReference>
<dbReference type="PROSITE" id="PS50885">
    <property type="entry name" value="HAMP"/>
    <property type="match status" value="1"/>
</dbReference>
<dbReference type="FunFam" id="1.10.287.950:FF:000001">
    <property type="entry name" value="Methyl-accepting chemotaxis sensory transducer"/>
    <property type="match status" value="1"/>
</dbReference>
<dbReference type="RefSeq" id="WP_183264900.1">
    <property type="nucleotide sequence ID" value="NZ_JACHFJ010000001.1"/>
</dbReference>
<sequence>MVDIRQQLSIWGGAEQETGDMVYRLVHENLEAILLKAYQVAEPGLRRMPVDVLADEERKFAYIARGNFCDGYFEQQEVIAKRLAGKIDYVDYLNGAYSAYLTGLTQTLLKEKPWFRGDRDKLIESLMRSVLSDISVVMFHYFDHLTKQAEEARVEAEMERVRLAEEDKQTISVVESAMAALAEGDLTCRINATLPARSEALKRYFNATAEKLQQTMRAVSANAQGVRSAAGEITQSSDDLSRRTEQQAASLEETAAALDQITATVRKTAEGASEARDVVKAAKADAERSGMVVNETVAAMSGIETSSKQIASIIGVIDEIAFQTNLLALNAGVEAARAGDAGRGFAVVATEVRALAQRSADAAKEIKTLIETSGMQVESGVTLVGETGRALTRIGQQVDRLSVLVSDIAGSAQEQSAGLNQVNTAVNQMDQVTQQNAAMVEEATAASHALADEAEELVRLVGQFRLGGEGAAPAMPKPEARMVRKLVVKAAPAAPVGKFVAVAQTADDWTEF</sequence>
<evidence type="ECO:0000256" key="1">
    <source>
        <dbReference type="ARBA" id="ARBA00004370"/>
    </source>
</evidence>
<dbReference type="SUPFAM" id="SSF58104">
    <property type="entry name" value="Methyl-accepting chemotaxis protein (MCP) signaling domain"/>
    <property type="match status" value="1"/>
</dbReference>
<dbReference type="GO" id="GO:0004888">
    <property type="term" value="F:transmembrane signaling receptor activity"/>
    <property type="evidence" value="ECO:0007669"/>
    <property type="project" value="InterPro"/>
</dbReference>
<keyword evidence="2" id="KW-0145">Chemotaxis</keyword>
<dbReference type="Gene3D" id="1.10.287.950">
    <property type="entry name" value="Methyl-accepting chemotaxis protein"/>
    <property type="match status" value="1"/>
</dbReference>
<evidence type="ECO:0000256" key="4">
    <source>
        <dbReference type="PROSITE-ProRule" id="PRU00284"/>
    </source>
</evidence>
<evidence type="ECO:0000259" key="5">
    <source>
        <dbReference type="PROSITE" id="PS50111"/>
    </source>
</evidence>
<evidence type="ECO:0000313" key="8">
    <source>
        <dbReference type="Proteomes" id="UP000553706"/>
    </source>
</evidence>
<dbReference type="CDD" id="cd11386">
    <property type="entry name" value="MCP_signal"/>
    <property type="match status" value="1"/>
</dbReference>
<evidence type="ECO:0000259" key="6">
    <source>
        <dbReference type="PROSITE" id="PS50885"/>
    </source>
</evidence>
<evidence type="ECO:0000256" key="3">
    <source>
        <dbReference type="ARBA" id="ARBA00029447"/>
    </source>
</evidence>
<dbReference type="PANTHER" id="PTHR43531">
    <property type="entry name" value="PROTEIN ICFG"/>
    <property type="match status" value="1"/>
</dbReference>
<proteinExistence type="inferred from homology"/>
<dbReference type="GO" id="GO:0016020">
    <property type="term" value="C:membrane"/>
    <property type="evidence" value="ECO:0007669"/>
    <property type="project" value="UniProtKB-SubCell"/>
</dbReference>
<feature type="domain" description="Methyl-accepting transducer" evidence="5">
    <location>
        <begin position="222"/>
        <end position="451"/>
    </location>
</feature>
<accession>A0A840VNG7</accession>
<dbReference type="Proteomes" id="UP000553706">
    <property type="component" value="Unassembled WGS sequence"/>
</dbReference>
<organism evidence="7 8">
    <name type="scientific">Acidocella aromatica</name>
    <dbReference type="NCBI Taxonomy" id="1303579"/>
    <lineage>
        <taxon>Bacteria</taxon>
        <taxon>Pseudomonadati</taxon>
        <taxon>Pseudomonadota</taxon>
        <taxon>Alphaproteobacteria</taxon>
        <taxon>Acetobacterales</taxon>
        <taxon>Acidocellaceae</taxon>
        <taxon>Acidocella</taxon>
    </lineage>
</organism>
<comment type="similarity">
    <text evidence="3">Belongs to the methyl-accepting chemotaxis (MCP) protein family.</text>
</comment>
<comment type="caution">
    <text evidence="7">The sequence shown here is derived from an EMBL/GenBank/DDBJ whole genome shotgun (WGS) entry which is preliminary data.</text>
</comment>
<dbReference type="EMBL" id="JACHFJ010000001">
    <property type="protein sequence ID" value="MBB5371882.1"/>
    <property type="molecule type" value="Genomic_DNA"/>
</dbReference>
<keyword evidence="8" id="KW-1185">Reference proteome</keyword>
<dbReference type="GO" id="GO:0007165">
    <property type="term" value="P:signal transduction"/>
    <property type="evidence" value="ECO:0007669"/>
    <property type="project" value="UniProtKB-KW"/>
</dbReference>
<gene>
    <name evidence="7" type="ORF">HNP71_000106</name>
</gene>
<dbReference type="InterPro" id="IPR003660">
    <property type="entry name" value="HAMP_dom"/>
</dbReference>
<evidence type="ECO:0000256" key="2">
    <source>
        <dbReference type="ARBA" id="ARBA00022500"/>
    </source>
</evidence>